<keyword evidence="1" id="KW-0732">Signal</keyword>
<comment type="caution">
    <text evidence="2">The sequence shown here is derived from an EMBL/GenBank/DDBJ whole genome shotgun (WGS) entry which is preliminary data.</text>
</comment>
<organism evidence="2 3">
    <name type="scientific">Nonomuraea mangrovi</name>
    <dbReference type="NCBI Taxonomy" id="2316207"/>
    <lineage>
        <taxon>Bacteria</taxon>
        <taxon>Bacillati</taxon>
        <taxon>Actinomycetota</taxon>
        <taxon>Actinomycetes</taxon>
        <taxon>Streptosporangiales</taxon>
        <taxon>Streptosporangiaceae</taxon>
        <taxon>Nonomuraea</taxon>
    </lineage>
</organism>
<dbReference type="PROSITE" id="PS51257">
    <property type="entry name" value="PROKAR_LIPOPROTEIN"/>
    <property type="match status" value="1"/>
</dbReference>
<feature type="chain" id="PRO_5045969008" description="Proteinase inhibitor I42 chagasin domain-containing protein" evidence="1">
    <location>
        <begin position="25"/>
        <end position="142"/>
    </location>
</feature>
<evidence type="ECO:0000313" key="3">
    <source>
        <dbReference type="Proteomes" id="UP001597368"/>
    </source>
</evidence>
<protein>
    <recommendedName>
        <fullName evidence="4">Proteinase inhibitor I42 chagasin domain-containing protein</fullName>
    </recommendedName>
</protein>
<evidence type="ECO:0000313" key="2">
    <source>
        <dbReference type="EMBL" id="MFD1934997.1"/>
    </source>
</evidence>
<gene>
    <name evidence="2" type="ORF">ACFSKW_26335</name>
</gene>
<dbReference type="Proteomes" id="UP001597368">
    <property type="component" value="Unassembled WGS sequence"/>
</dbReference>
<feature type="signal peptide" evidence="1">
    <location>
        <begin position="1"/>
        <end position="24"/>
    </location>
</feature>
<name>A0ABW4SZD1_9ACTN</name>
<evidence type="ECO:0000256" key="1">
    <source>
        <dbReference type="SAM" id="SignalP"/>
    </source>
</evidence>
<reference evidence="3" key="1">
    <citation type="journal article" date="2019" name="Int. J. Syst. Evol. Microbiol.">
        <title>The Global Catalogue of Microorganisms (GCM) 10K type strain sequencing project: providing services to taxonomists for standard genome sequencing and annotation.</title>
        <authorList>
            <consortium name="The Broad Institute Genomics Platform"/>
            <consortium name="The Broad Institute Genome Sequencing Center for Infectious Disease"/>
            <person name="Wu L."/>
            <person name="Ma J."/>
        </authorList>
    </citation>
    <scope>NUCLEOTIDE SEQUENCE [LARGE SCALE GENOMIC DNA]</scope>
    <source>
        <strain evidence="3">ICMP 6774ER</strain>
    </source>
</reference>
<sequence>MRSGMVAIALAVPLSLLSCGSATAGSGGEIAAEPGKVFTLASGDTARLTGAELTVTLTGVGQDSRCPTGVQCVWEGDAVVKVRVTAGTAPPADHELHTSGRFETAITVAGHELQLVDLKPYPRSGAAPSADRYRADFTLTPR</sequence>
<proteinExistence type="predicted"/>
<evidence type="ECO:0008006" key="4">
    <source>
        <dbReference type="Google" id="ProtNLM"/>
    </source>
</evidence>
<accession>A0ABW4SZD1</accession>
<keyword evidence="3" id="KW-1185">Reference proteome</keyword>
<dbReference type="RefSeq" id="WP_379575112.1">
    <property type="nucleotide sequence ID" value="NZ_JBHUFV010000038.1"/>
</dbReference>
<dbReference type="EMBL" id="JBHUFV010000038">
    <property type="protein sequence ID" value="MFD1934997.1"/>
    <property type="molecule type" value="Genomic_DNA"/>
</dbReference>